<dbReference type="InterPro" id="IPR016156">
    <property type="entry name" value="FAD/NAD-linked_Rdtase_dimer_sf"/>
</dbReference>
<dbReference type="AlphaFoldDB" id="W7ARQ7"/>
<comment type="caution">
    <text evidence="1">The sequence shown here is derived from an EMBL/GenBank/DDBJ whole genome shotgun (WGS) entry which is preliminary data.</text>
</comment>
<name>W7ARQ7_9LIST</name>
<keyword evidence="2" id="KW-1185">Reference proteome</keyword>
<sequence length="36" mass="3927">MINYVVLLMKAGLTLADLDSVIFAYPSQASDLPSLR</sequence>
<organism evidence="1 2">
    <name type="scientific">Listeria aquatica FSL S10-1188</name>
    <dbReference type="NCBI Taxonomy" id="1265818"/>
    <lineage>
        <taxon>Bacteria</taxon>
        <taxon>Bacillati</taxon>
        <taxon>Bacillota</taxon>
        <taxon>Bacilli</taxon>
        <taxon>Bacillales</taxon>
        <taxon>Listeriaceae</taxon>
        <taxon>Listeria</taxon>
    </lineage>
</organism>
<reference evidence="1 2" key="1">
    <citation type="journal article" date="2014" name="Int. J. Syst. Evol. Microbiol.">
        <title>Listeria floridensis sp. nov., Listeria aquatica sp. nov., Listeria cornellensis sp. nov., Listeria riparia sp. nov. and Listeria grandensis sp. nov., from agricultural and natural environments.</title>
        <authorList>
            <person name="den Bakker H.C."/>
            <person name="Warchocki S."/>
            <person name="Wright E.M."/>
            <person name="Allred A.F."/>
            <person name="Ahlstrom C."/>
            <person name="Manuel C.S."/>
            <person name="Stasiewicz M.J."/>
            <person name="Burrell A."/>
            <person name="Roof S."/>
            <person name="Strawn L."/>
            <person name="Fortes E.D."/>
            <person name="Nightingale K.K."/>
            <person name="Kephart D."/>
            <person name="Wiedmann M."/>
        </authorList>
    </citation>
    <scope>NUCLEOTIDE SEQUENCE [LARGE SCALE GENOMIC DNA]</scope>
    <source>
        <strain evidence="1 2">FSL S10-1188</strain>
    </source>
</reference>
<evidence type="ECO:0000313" key="1">
    <source>
        <dbReference type="EMBL" id="EUJ17824.1"/>
    </source>
</evidence>
<gene>
    <name evidence="1" type="ORF">MAQA_12556</name>
</gene>
<evidence type="ECO:0000313" key="2">
    <source>
        <dbReference type="Proteomes" id="UP000019246"/>
    </source>
</evidence>
<proteinExistence type="predicted"/>
<dbReference type="Proteomes" id="UP000019246">
    <property type="component" value="Unassembled WGS sequence"/>
</dbReference>
<protein>
    <submittedName>
        <fullName evidence="1">Glutathione reductase</fullName>
    </submittedName>
</protein>
<dbReference type="EMBL" id="AOCG01000012">
    <property type="protein sequence ID" value="EUJ17824.1"/>
    <property type="molecule type" value="Genomic_DNA"/>
</dbReference>
<dbReference type="SUPFAM" id="SSF55424">
    <property type="entry name" value="FAD/NAD-linked reductases, dimerisation (C-terminal) domain"/>
    <property type="match status" value="1"/>
</dbReference>
<accession>W7ARQ7</accession>
<dbReference type="STRING" id="1265818.MAQA_12556"/>
<dbReference type="Gene3D" id="3.30.390.30">
    <property type="match status" value="1"/>
</dbReference>